<dbReference type="AlphaFoldDB" id="A0A285L085"/>
<dbReference type="Gene3D" id="3.40.50.2000">
    <property type="entry name" value="Glycogen Phosphorylase B"/>
    <property type="match status" value="1"/>
</dbReference>
<evidence type="ECO:0000313" key="1">
    <source>
        <dbReference type="EMBL" id="SNY76851.1"/>
    </source>
</evidence>
<dbReference type="EMBL" id="OBEG01000001">
    <property type="protein sequence ID" value="SNY76851.1"/>
    <property type="molecule type" value="Genomic_DNA"/>
</dbReference>
<dbReference type="Proteomes" id="UP000219565">
    <property type="component" value="Unassembled WGS sequence"/>
</dbReference>
<accession>A0A285L085</accession>
<proteinExistence type="predicted"/>
<keyword evidence="1" id="KW-0808">Transferase</keyword>
<protein>
    <submittedName>
        <fullName evidence="1">Glycosyltransferase involved in cell wall bisynthesis</fullName>
    </submittedName>
</protein>
<evidence type="ECO:0000313" key="2">
    <source>
        <dbReference type="Proteomes" id="UP000219565"/>
    </source>
</evidence>
<name>A0A285L085_9NOCA</name>
<organism evidence="1 2">
    <name type="scientific">Nocardia amikacinitolerans</name>
    <dbReference type="NCBI Taxonomy" id="756689"/>
    <lineage>
        <taxon>Bacteria</taxon>
        <taxon>Bacillati</taxon>
        <taxon>Actinomycetota</taxon>
        <taxon>Actinomycetes</taxon>
        <taxon>Mycobacteriales</taxon>
        <taxon>Nocardiaceae</taxon>
        <taxon>Nocardia</taxon>
    </lineage>
</organism>
<keyword evidence="2" id="KW-1185">Reference proteome</keyword>
<gene>
    <name evidence="1" type="ORF">SAMN04244553_0840</name>
</gene>
<dbReference type="Pfam" id="PF13692">
    <property type="entry name" value="Glyco_trans_1_4"/>
    <property type="match status" value="1"/>
</dbReference>
<dbReference type="PANTHER" id="PTHR45947:SF3">
    <property type="entry name" value="SULFOQUINOVOSYL TRANSFERASE SQD2"/>
    <property type="match status" value="1"/>
</dbReference>
<dbReference type="InterPro" id="IPR050194">
    <property type="entry name" value="Glycosyltransferase_grp1"/>
</dbReference>
<dbReference type="GO" id="GO:0016757">
    <property type="term" value="F:glycosyltransferase activity"/>
    <property type="evidence" value="ECO:0007669"/>
    <property type="project" value="TreeGrafter"/>
</dbReference>
<dbReference type="SUPFAM" id="SSF53756">
    <property type="entry name" value="UDP-Glycosyltransferase/glycogen phosphorylase"/>
    <property type="match status" value="1"/>
</dbReference>
<dbReference type="PANTHER" id="PTHR45947">
    <property type="entry name" value="SULFOQUINOVOSYL TRANSFERASE SQD2"/>
    <property type="match status" value="1"/>
</dbReference>
<sequence>MHCMGDATGGWHVHNKEFRLGGVVTEVADRLFTFKPIHGPGMAGAIAEHLMTSEMYNETLVLAVGTRDGYVFDVAAAVARERNLPAVASYNHAADERRFRAQFTMRGAGVPGLADADEAAAFDRDVVEAIQRMGASFDAVVVPTEYVRGQLSAVLSPADLAKVVVAYHGPSAEVFRPRQRAWTGEGPWLHVSRCAVPNALHKNFLWSCELVAAARSAGEPLAEAAELRLCGSGNAESLITEYAVRNGLTDRITVSGVLHQKDLAGLYRESSFLLVPSMMEAGSTTIVEAVLSGCVPVVVDFAGSGEVMRRLGLGDLIVPAESRRAPVSGPDGQVCGHVEFVQPNTEAALAVMRRCLRDAESTNEVMEAAAAIARASFTIEPSVRLLDRALGRMSADMRLLPSFS</sequence>
<reference evidence="1 2" key="1">
    <citation type="submission" date="2017-09" db="EMBL/GenBank/DDBJ databases">
        <authorList>
            <person name="Ehlers B."/>
            <person name="Leendertz F.H."/>
        </authorList>
    </citation>
    <scope>NUCLEOTIDE SEQUENCE [LARGE SCALE GENOMIC DNA]</scope>
    <source>
        <strain evidence="1 2">DSM 45537</strain>
    </source>
</reference>